<evidence type="ECO:0000313" key="3">
    <source>
        <dbReference type="Proteomes" id="UP001575181"/>
    </source>
</evidence>
<dbReference type="RefSeq" id="WP_373655541.1">
    <property type="nucleotide sequence ID" value="NZ_JBGUAW010000005.1"/>
</dbReference>
<organism evidence="2 3">
    <name type="scientific">Thiohalorhabdus methylotrophus</name>
    <dbReference type="NCBI Taxonomy" id="3242694"/>
    <lineage>
        <taxon>Bacteria</taxon>
        <taxon>Pseudomonadati</taxon>
        <taxon>Pseudomonadota</taxon>
        <taxon>Gammaproteobacteria</taxon>
        <taxon>Thiohalorhabdales</taxon>
        <taxon>Thiohalorhabdaceae</taxon>
        <taxon>Thiohalorhabdus</taxon>
    </lineage>
</organism>
<dbReference type="Pfam" id="PF06676">
    <property type="entry name" value="DUF1178"/>
    <property type="match status" value="1"/>
</dbReference>
<evidence type="ECO:0000256" key="1">
    <source>
        <dbReference type="SAM" id="MobiDB-lite"/>
    </source>
</evidence>
<dbReference type="InterPro" id="IPR009562">
    <property type="entry name" value="DUF1178"/>
</dbReference>
<sequence>MIVFDILCSNQHRFEGWFANGADFEAQLDNGQLTCPVCGSDRLKRAVSGSRVATGAGKPTAAPGPARGEAAARELMRRVWEHIGGHSEYVGQDFAKEARRMQKGETEDRSIHGEATREEAEALLEEGLAVLPLGPAEDPESTH</sequence>
<evidence type="ECO:0000313" key="2">
    <source>
        <dbReference type="EMBL" id="MFA9460754.1"/>
    </source>
</evidence>
<keyword evidence="3" id="KW-1185">Reference proteome</keyword>
<name>A0ABV4TTW1_9GAMM</name>
<protein>
    <submittedName>
        <fullName evidence="2">DUF1178 family protein</fullName>
    </submittedName>
</protein>
<feature type="region of interest" description="Disordered" evidence="1">
    <location>
        <begin position="49"/>
        <end position="68"/>
    </location>
</feature>
<gene>
    <name evidence="2" type="ORF">ACERLL_07945</name>
</gene>
<dbReference type="PIRSF" id="PIRSF032131">
    <property type="entry name" value="UCP032131"/>
    <property type="match status" value="1"/>
</dbReference>
<feature type="compositionally biased region" description="Low complexity" evidence="1">
    <location>
        <begin position="53"/>
        <end position="68"/>
    </location>
</feature>
<proteinExistence type="predicted"/>
<reference evidence="2 3" key="1">
    <citation type="submission" date="2024-08" db="EMBL/GenBank/DDBJ databases">
        <title>Whole-genome sequencing of halo(alkali)philic microorganisms from hypersaline lakes.</title>
        <authorList>
            <person name="Sorokin D.Y."/>
            <person name="Merkel A.Y."/>
            <person name="Messina E."/>
            <person name="Yakimov M."/>
        </authorList>
    </citation>
    <scope>NUCLEOTIDE SEQUENCE [LARGE SCALE GENOMIC DNA]</scope>
    <source>
        <strain evidence="2 3">Cl-TMA</strain>
    </source>
</reference>
<dbReference type="Proteomes" id="UP001575181">
    <property type="component" value="Unassembled WGS sequence"/>
</dbReference>
<accession>A0ABV4TTW1</accession>
<dbReference type="EMBL" id="JBGUAW010000005">
    <property type="protein sequence ID" value="MFA9460754.1"/>
    <property type="molecule type" value="Genomic_DNA"/>
</dbReference>
<comment type="caution">
    <text evidence="2">The sequence shown here is derived from an EMBL/GenBank/DDBJ whole genome shotgun (WGS) entry which is preliminary data.</text>
</comment>